<reference evidence="3" key="1">
    <citation type="journal article" date="2011" name="Nat. Genet.">
        <title>The Arabidopsis lyrata genome sequence and the basis of rapid genome size change.</title>
        <authorList>
            <person name="Hu T.T."/>
            <person name="Pattyn P."/>
            <person name="Bakker E.G."/>
            <person name="Cao J."/>
            <person name="Cheng J.-F."/>
            <person name="Clark R.M."/>
            <person name="Fahlgren N."/>
            <person name="Fawcett J.A."/>
            <person name="Grimwood J."/>
            <person name="Gundlach H."/>
            <person name="Haberer G."/>
            <person name="Hollister J.D."/>
            <person name="Ossowski S."/>
            <person name="Ottilar R.P."/>
            <person name="Salamov A.A."/>
            <person name="Schneeberger K."/>
            <person name="Spannagl M."/>
            <person name="Wang X."/>
            <person name="Yang L."/>
            <person name="Nasrallah M.E."/>
            <person name="Bergelson J."/>
            <person name="Carrington J.C."/>
            <person name="Gaut B.S."/>
            <person name="Schmutz J."/>
            <person name="Mayer K.F.X."/>
            <person name="Van de Peer Y."/>
            <person name="Grigoriev I.V."/>
            <person name="Nordborg M."/>
            <person name="Weigel D."/>
            <person name="Guo Y.-L."/>
        </authorList>
    </citation>
    <scope>NUCLEOTIDE SEQUENCE [LARGE SCALE GENOMIC DNA]</scope>
    <source>
        <strain evidence="3">cv. MN47</strain>
    </source>
</reference>
<dbReference type="Gramene" id="scaffold_403003.1">
    <property type="protein sequence ID" value="scaffold_403003.1"/>
    <property type="gene ID" value="scaffold_403003.1"/>
</dbReference>
<evidence type="ECO:0000256" key="1">
    <source>
        <dbReference type="SAM" id="MobiDB-lite"/>
    </source>
</evidence>
<dbReference type="EMBL" id="GL348716">
    <property type="protein sequence ID" value="EFH58048.1"/>
    <property type="molecule type" value="Genomic_DNA"/>
</dbReference>
<dbReference type="GO" id="GO:0030244">
    <property type="term" value="P:cellulose biosynthetic process"/>
    <property type="evidence" value="ECO:0007669"/>
    <property type="project" value="InterPro"/>
</dbReference>
<dbReference type="PANTHER" id="PTHR46701">
    <property type="entry name" value="GLYCOSYLTRANSFERASE-LIKE KOBITO 1"/>
    <property type="match status" value="1"/>
</dbReference>
<dbReference type="Proteomes" id="UP000008694">
    <property type="component" value="Unassembled WGS sequence"/>
</dbReference>
<evidence type="ECO:0000313" key="2">
    <source>
        <dbReference type="EMBL" id="EFH58048.1"/>
    </source>
</evidence>
<keyword evidence="3" id="KW-1185">Reference proteome</keyword>
<protein>
    <recommendedName>
        <fullName evidence="4">Glycosyltransferase family 92 protein</fullName>
    </recommendedName>
</protein>
<evidence type="ECO:0000313" key="3">
    <source>
        <dbReference type="Proteomes" id="UP000008694"/>
    </source>
</evidence>
<dbReference type="eggNOG" id="ENOG502QPZC">
    <property type="taxonomic scope" value="Eukaryota"/>
</dbReference>
<dbReference type="PANTHER" id="PTHR46701:SF8">
    <property type="entry name" value="GLYCOSYLTRANSFERASE FAMILY 92 PROTEIN"/>
    <property type="match status" value="1"/>
</dbReference>
<accession>D7LH99</accession>
<evidence type="ECO:0008006" key="4">
    <source>
        <dbReference type="Google" id="ProtNLM"/>
    </source>
</evidence>
<feature type="region of interest" description="Disordered" evidence="1">
    <location>
        <begin position="238"/>
        <end position="296"/>
    </location>
</feature>
<gene>
    <name evidence="2" type="ORF">ARALYDRAFT_903502</name>
</gene>
<dbReference type="GO" id="GO:0009737">
    <property type="term" value="P:response to abscisic acid"/>
    <property type="evidence" value="ECO:0007669"/>
    <property type="project" value="InterPro"/>
</dbReference>
<dbReference type="AlphaFoldDB" id="D7LH99"/>
<dbReference type="InterPro" id="IPR044224">
    <property type="entry name" value="KOBITO1-like"/>
</dbReference>
<dbReference type="STRING" id="81972.D7LH99"/>
<feature type="compositionally biased region" description="Low complexity" evidence="1">
    <location>
        <begin position="238"/>
        <end position="248"/>
    </location>
</feature>
<dbReference type="HOGENOM" id="CLU_941205_0_0_1"/>
<name>D7LH99_ARALL</name>
<sequence>MASSEIQSFPYLRDWKLDHKPDLKPKICIRTSTSAGLEPTLPWIVYHKVIGVSTFYLFVEGTATSPNVSRVFETIPVAGYKEATRGNPNYFLSYANGKSAARIQDHLQPNGAHRWLNYMKYPNIMELGEAAILHYTYSKFSDLTSRRDRCGCKPTKEDVKRCFMLDFDRAAFIIASTSTSEEMLQWYRERVVWTDDNLILKLVRKGILTRIYAPMVIIQELREAGVFSSVVNSAHMSLSRNRSNSSTSKITRESSQATTRKVLEFDLEDLDDESPSASPIPPKSSPGLETIQNVSL</sequence>
<proteinExistence type="predicted"/>
<feature type="compositionally biased region" description="Acidic residues" evidence="1">
    <location>
        <begin position="265"/>
        <end position="274"/>
    </location>
</feature>
<organism evidence="3">
    <name type="scientific">Arabidopsis lyrata subsp. lyrata</name>
    <name type="common">Lyre-leaved rock-cress</name>
    <dbReference type="NCBI Taxonomy" id="81972"/>
    <lineage>
        <taxon>Eukaryota</taxon>
        <taxon>Viridiplantae</taxon>
        <taxon>Streptophyta</taxon>
        <taxon>Embryophyta</taxon>
        <taxon>Tracheophyta</taxon>
        <taxon>Spermatophyta</taxon>
        <taxon>Magnoliopsida</taxon>
        <taxon>eudicotyledons</taxon>
        <taxon>Gunneridae</taxon>
        <taxon>Pentapetalae</taxon>
        <taxon>rosids</taxon>
        <taxon>malvids</taxon>
        <taxon>Brassicales</taxon>
        <taxon>Brassicaceae</taxon>
        <taxon>Camelineae</taxon>
        <taxon>Arabidopsis</taxon>
    </lineage>
</organism>